<dbReference type="OrthoDB" id="9814556at2"/>
<keyword evidence="2" id="KW-1185">Reference proteome</keyword>
<gene>
    <name evidence="1" type="ORF">HMPREF9282_00942</name>
</gene>
<comment type="caution">
    <text evidence="1">The sequence shown here is derived from an EMBL/GenBank/DDBJ whole genome shotgun (WGS) entry which is preliminary data.</text>
</comment>
<name>K9DP44_9FIRM</name>
<sequence>MNSNRDDLKKGIMAMLCGLGYRYILRVRDDNIWAYKDRSDKTQKEIAECVGLNWAREAFEDLQIDRILDIYLEVGDMIWALVPVNTLVLVRHNDTEPWVRRHFYKYNPDSAKPYECYWQGKSQFTIRDEPSEWQITGWEQIRFIEFESMKGV</sequence>
<dbReference type="RefSeq" id="WP_006555829.1">
    <property type="nucleotide sequence ID" value="NZ_JH992936.1"/>
</dbReference>
<dbReference type="HOGENOM" id="CLU_1721573_0_0_9"/>
<dbReference type="STRING" id="883156.HMPREF9282_00942"/>
<dbReference type="EMBL" id="AHAF01000003">
    <property type="protein sequence ID" value="EKU79145.1"/>
    <property type="molecule type" value="Genomic_DNA"/>
</dbReference>
<accession>K9DP44</accession>
<dbReference type="Proteomes" id="UP000009891">
    <property type="component" value="Unassembled WGS sequence"/>
</dbReference>
<evidence type="ECO:0000313" key="2">
    <source>
        <dbReference type="Proteomes" id="UP000009891"/>
    </source>
</evidence>
<evidence type="ECO:0000313" key="1">
    <source>
        <dbReference type="EMBL" id="EKU79145.1"/>
    </source>
</evidence>
<reference evidence="1 2" key="1">
    <citation type="submission" date="2012-09" db="EMBL/GenBank/DDBJ databases">
        <title>The Genome Sequence of Veillonella ratti ACS-216-V-COL6B.</title>
        <authorList>
            <consortium name="The Broad Institute Genome Sequencing Platform"/>
            <person name="Earl A."/>
            <person name="Ward D."/>
            <person name="Feldgarden M."/>
            <person name="Gevers D."/>
            <person name="Saerens B."/>
            <person name="Vaneechoutte M."/>
            <person name="Walker B."/>
            <person name="Young S.K."/>
            <person name="Zeng Q."/>
            <person name="Gargeya S."/>
            <person name="Fitzgerald M."/>
            <person name="Haas B."/>
            <person name="Abouelleil A."/>
            <person name="Alvarado L."/>
            <person name="Arachchi H.M."/>
            <person name="Berlin A."/>
            <person name="Chapman S.B."/>
            <person name="Goldberg J."/>
            <person name="Griggs A."/>
            <person name="Gujja S."/>
            <person name="Hansen M."/>
            <person name="Howarth C."/>
            <person name="Imamovic A."/>
            <person name="Larimer J."/>
            <person name="McCowen C."/>
            <person name="Montmayeur A."/>
            <person name="Murphy C."/>
            <person name="Neiman D."/>
            <person name="Pearson M."/>
            <person name="Priest M."/>
            <person name="Roberts A."/>
            <person name="Saif S."/>
            <person name="Shea T."/>
            <person name="Sisk P."/>
            <person name="Sykes S."/>
            <person name="Wortman J."/>
            <person name="Nusbaum C."/>
            <person name="Birren B."/>
        </authorList>
    </citation>
    <scope>NUCLEOTIDE SEQUENCE [LARGE SCALE GENOMIC DNA]</scope>
    <source>
        <strain evidence="1 2">ACS-216-V-Col6b</strain>
    </source>
</reference>
<organism evidence="1 2">
    <name type="scientific">Veillonella seminalis ACS-216-V-Col6b</name>
    <dbReference type="NCBI Taxonomy" id="883156"/>
    <lineage>
        <taxon>Bacteria</taxon>
        <taxon>Bacillati</taxon>
        <taxon>Bacillota</taxon>
        <taxon>Negativicutes</taxon>
        <taxon>Veillonellales</taxon>
        <taxon>Veillonellaceae</taxon>
        <taxon>Veillonella</taxon>
    </lineage>
</organism>
<dbReference type="AlphaFoldDB" id="K9DP44"/>
<protein>
    <submittedName>
        <fullName evidence="1">Uncharacterized protein</fullName>
    </submittedName>
</protein>
<proteinExistence type="predicted"/>